<dbReference type="InterPro" id="IPR010131">
    <property type="entry name" value="MdtP/NodT-like"/>
</dbReference>
<keyword evidence="2" id="KW-0732">Signal</keyword>
<dbReference type="Proteomes" id="UP000666369">
    <property type="component" value="Unassembled WGS sequence"/>
</dbReference>
<comment type="subcellular location">
    <subcellularLocation>
        <location evidence="2">Cell membrane</location>
        <topology evidence="2">Lipid-anchor</topology>
    </subcellularLocation>
</comment>
<evidence type="ECO:0000313" key="3">
    <source>
        <dbReference type="EMBL" id="NGZ86345.1"/>
    </source>
</evidence>
<dbReference type="PANTHER" id="PTHR30203">
    <property type="entry name" value="OUTER MEMBRANE CATION EFFLUX PROTEIN"/>
    <property type="match status" value="1"/>
</dbReference>
<accession>A0ABX0FP88</accession>
<organism evidence="3 4">
    <name type="scientific">Duganella aceris</name>
    <dbReference type="NCBI Taxonomy" id="2703883"/>
    <lineage>
        <taxon>Bacteria</taxon>
        <taxon>Pseudomonadati</taxon>
        <taxon>Pseudomonadota</taxon>
        <taxon>Betaproteobacteria</taxon>
        <taxon>Burkholderiales</taxon>
        <taxon>Oxalobacteraceae</taxon>
        <taxon>Telluria group</taxon>
        <taxon>Duganella</taxon>
    </lineage>
</organism>
<evidence type="ECO:0000313" key="4">
    <source>
        <dbReference type="Proteomes" id="UP000666369"/>
    </source>
</evidence>
<dbReference type="NCBIfam" id="TIGR01845">
    <property type="entry name" value="outer_NodT"/>
    <property type="match status" value="1"/>
</dbReference>
<evidence type="ECO:0000256" key="1">
    <source>
        <dbReference type="ARBA" id="ARBA00007613"/>
    </source>
</evidence>
<sequence length="474" mass="50792">MAATRPAKTACALAAIALCLLAGCAGRAGPPPMSALTLPEQWRTAAPLSLAGIGRAVDQEWWQAFGDPVLSELVTQALTRNADLLTARARVLESHARVTQAHAGQLPSLSASVSPQRARAMNAFNTPIDITVLAAQVEASYEVDLWGRLAALTDVALAAERAEQANADAVGLAVAATTASAYLNLRGLDAQLELTQKTLQLRRDSLDLARRGYDAGYTSQLEWLQAKAEYEAAGEAIPQLELAIAEQENTLSVLAGAAPGAVRRGLPLAALAPPDIPAGLPSALLRRRPDIYRAQQMLAAQSAALKAAQEQMLPSFRLTAAGGVQAAGWHQFINAPAELWRLAAGLSEPLFDGQRLQAQTDIAAAQRDQAFHQYENVVRNALRDTENGLTALAKLRAQAEVNLARSRTAADTLRIAQSRYRNGYNSYLEQLDAQRTQYAVEISRLQLQTRLLVASVDLYRALGGGWQRPAPPAR</sequence>
<protein>
    <submittedName>
        <fullName evidence="3">Efflux transporter outer membrane subunit</fullName>
    </submittedName>
</protein>
<keyword evidence="2" id="KW-0449">Lipoprotein</keyword>
<dbReference type="InterPro" id="IPR003423">
    <property type="entry name" value="OMP_efflux"/>
</dbReference>
<proteinExistence type="inferred from homology"/>
<keyword evidence="2" id="KW-0812">Transmembrane</keyword>
<feature type="signal peptide" evidence="2">
    <location>
        <begin position="1"/>
        <end position="27"/>
    </location>
</feature>
<dbReference type="EMBL" id="JAADJT010000008">
    <property type="protein sequence ID" value="NGZ86345.1"/>
    <property type="molecule type" value="Genomic_DNA"/>
</dbReference>
<keyword evidence="2" id="KW-1134">Transmembrane beta strand</keyword>
<gene>
    <name evidence="3" type="ORF">GW587_19050</name>
</gene>
<dbReference type="Gene3D" id="1.20.1600.10">
    <property type="entry name" value="Outer membrane efflux proteins (OEP)"/>
    <property type="match status" value="1"/>
</dbReference>
<keyword evidence="2" id="KW-0564">Palmitate</keyword>
<name>A0ABX0FP88_9BURK</name>
<dbReference type="PANTHER" id="PTHR30203:SF33">
    <property type="entry name" value="BLR4455 PROTEIN"/>
    <property type="match status" value="1"/>
</dbReference>
<evidence type="ECO:0000256" key="2">
    <source>
        <dbReference type="RuleBase" id="RU362097"/>
    </source>
</evidence>
<dbReference type="Gene3D" id="2.20.200.10">
    <property type="entry name" value="Outer membrane efflux proteins (OEP)"/>
    <property type="match status" value="1"/>
</dbReference>
<keyword evidence="4" id="KW-1185">Reference proteome</keyword>
<comment type="similarity">
    <text evidence="1 2">Belongs to the outer membrane factor (OMF) (TC 1.B.17) family.</text>
</comment>
<dbReference type="PROSITE" id="PS51257">
    <property type="entry name" value="PROKAR_LIPOPROTEIN"/>
    <property type="match status" value="1"/>
</dbReference>
<reference evidence="4" key="2">
    <citation type="submission" date="2023-07" db="EMBL/GenBank/DDBJ databases">
        <title>Duganella aceri sp. nov., isolated from tree sap.</title>
        <authorList>
            <person name="Kim I.S."/>
        </authorList>
    </citation>
    <scope>NUCLEOTIDE SEQUENCE [LARGE SCALE GENOMIC DNA]</scope>
    <source>
        <strain evidence="4">SAP-35</strain>
    </source>
</reference>
<feature type="chain" id="PRO_5044963323" evidence="2">
    <location>
        <begin position="28"/>
        <end position="474"/>
    </location>
</feature>
<reference evidence="3 4" key="1">
    <citation type="submission" date="2020-01" db="EMBL/GenBank/DDBJ databases">
        <authorList>
            <person name="Lee S.D."/>
        </authorList>
    </citation>
    <scope>NUCLEOTIDE SEQUENCE [LARGE SCALE GENOMIC DNA]</scope>
    <source>
        <strain evidence="3 4">SAP-35</strain>
    </source>
</reference>
<dbReference type="Pfam" id="PF02321">
    <property type="entry name" value="OEP"/>
    <property type="match status" value="2"/>
</dbReference>
<dbReference type="SUPFAM" id="SSF56954">
    <property type="entry name" value="Outer membrane efflux proteins (OEP)"/>
    <property type="match status" value="1"/>
</dbReference>
<comment type="caution">
    <text evidence="3">The sequence shown here is derived from an EMBL/GenBank/DDBJ whole genome shotgun (WGS) entry which is preliminary data.</text>
</comment>
<keyword evidence="2" id="KW-0472">Membrane</keyword>